<evidence type="ECO:0000313" key="2">
    <source>
        <dbReference type="EMBL" id="KDQ13040.1"/>
    </source>
</evidence>
<evidence type="ECO:0000256" key="1">
    <source>
        <dbReference type="SAM" id="MobiDB-lite"/>
    </source>
</evidence>
<feature type="compositionally biased region" description="Low complexity" evidence="1">
    <location>
        <begin position="310"/>
        <end position="325"/>
    </location>
</feature>
<dbReference type="InParanoid" id="A0A067ME98"/>
<name>A0A067ME98_BOTB1</name>
<dbReference type="HOGENOM" id="CLU_653784_0_0_1"/>
<accession>A0A067ME98</accession>
<dbReference type="AlphaFoldDB" id="A0A067ME98"/>
<reference evidence="3" key="1">
    <citation type="journal article" date="2014" name="Proc. Natl. Acad. Sci. U.S.A.">
        <title>Extensive sampling of basidiomycete genomes demonstrates inadequacy of the white-rot/brown-rot paradigm for wood decay fungi.</title>
        <authorList>
            <person name="Riley R."/>
            <person name="Salamov A.A."/>
            <person name="Brown D.W."/>
            <person name="Nagy L.G."/>
            <person name="Floudas D."/>
            <person name="Held B.W."/>
            <person name="Levasseur A."/>
            <person name="Lombard V."/>
            <person name="Morin E."/>
            <person name="Otillar R."/>
            <person name="Lindquist E.A."/>
            <person name="Sun H."/>
            <person name="LaButti K.M."/>
            <person name="Schmutz J."/>
            <person name="Jabbour D."/>
            <person name="Luo H."/>
            <person name="Baker S.E."/>
            <person name="Pisabarro A.G."/>
            <person name="Walton J.D."/>
            <person name="Blanchette R.A."/>
            <person name="Henrissat B."/>
            <person name="Martin F."/>
            <person name="Cullen D."/>
            <person name="Hibbett D.S."/>
            <person name="Grigoriev I.V."/>
        </authorList>
    </citation>
    <scope>NUCLEOTIDE SEQUENCE [LARGE SCALE GENOMIC DNA]</scope>
    <source>
        <strain evidence="3">FD-172 SS1</strain>
    </source>
</reference>
<feature type="region of interest" description="Disordered" evidence="1">
    <location>
        <begin position="310"/>
        <end position="329"/>
    </location>
</feature>
<proteinExistence type="predicted"/>
<dbReference type="EMBL" id="KL198046">
    <property type="protein sequence ID" value="KDQ13040.1"/>
    <property type="molecule type" value="Genomic_DNA"/>
</dbReference>
<dbReference type="Proteomes" id="UP000027195">
    <property type="component" value="Unassembled WGS sequence"/>
</dbReference>
<feature type="region of interest" description="Disordered" evidence="1">
    <location>
        <begin position="105"/>
        <end position="129"/>
    </location>
</feature>
<keyword evidence="3" id="KW-1185">Reference proteome</keyword>
<organism evidence="2 3">
    <name type="scientific">Botryobasidium botryosum (strain FD-172 SS1)</name>
    <dbReference type="NCBI Taxonomy" id="930990"/>
    <lineage>
        <taxon>Eukaryota</taxon>
        <taxon>Fungi</taxon>
        <taxon>Dikarya</taxon>
        <taxon>Basidiomycota</taxon>
        <taxon>Agaricomycotina</taxon>
        <taxon>Agaricomycetes</taxon>
        <taxon>Cantharellales</taxon>
        <taxon>Botryobasidiaceae</taxon>
        <taxon>Botryobasidium</taxon>
    </lineage>
</organism>
<feature type="compositionally biased region" description="Polar residues" evidence="1">
    <location>
        <begin position="67"/>
        <end position="84"/>
    </location>
</feature>
<evidence type="ECO:0000313" key="3">
    <source>
        <dbReference type="Proteomes" id="UP000027195"/>
    </source>
</evidence>
<sequence>MTSVQGGANSLEYNVQPSFAKLPIRDAIAAIRNLRSSKVRPVLIKDVWTKSRFGGPTRRKAAESRPGSESQTRTVTEPEAATNSPPVLHLHLRKPGFRPRIYKSMASSSSSRPTRQRSTSAPGPSPFLHLQSQSRYEAMPAYTPPVPHASQPSAFDTLAVPSSSTATKMFNSFKRSLNISSTRKQQERVPYYYSTPEEDLSLSQRLGPAPHLLPPPTIEQIASGEATSFNRRRAPPTHSPSAKRPPPLRSSLKRGTSLDIPVTMRSLQQPSIPTDAASSTSSGTSGSASVLSNATRRLFSLKSGTSSFSSPTNSVLSIGTTTTESSTRRMRAGKVRFSIDGHVENNIAPGFGALGITGGELDELVTIPDDIKFIQYAWRLRITTLCVDDTPHIPSSAERIIEIHDSSTGVPGKKWNKNRR</sequence>
<feature type="region of interest" description="Disordered" evidence="1">
    <location>
        <begin position="229"/>
        <end position="289"/>
    </location>
</feature>
<feature type="region of interest" description="Disordered" evidence="1">
    <location>
        <begin position="53"/>
        <end position="84"/>
    </location>
</feature>
<feature type="compositionally biased region" description="Low complexity" evidence="1">
    <location>
        <begin position="276"/>
        <end position="289"/>
    </location>
</feature>
<feature type="compositionally biased region" description="Low complexity" evidence="1">
    <location>
        <begin position="105"/>
        <end position="122"/>
    </location>
</feature>
<gene>
    <name evidence="2" type="ORF">BOTBODRAFT_175907</name>
</gene>
<protein>
    <submittedName>
        <fullName evidence="2">Uncharacterized protein</fullName>
    </submittedName>
</protein>